<dbReference type="Gene3D" id="3.40.50.720">
    <property type="entry name" value="NAD(P)-binding Rossmann-like Domain"/>
    <property type="match status" value="1"/>
</dbReference>
<dbReference type="InterPro" id="IPR051034">
    <property type="entry name" value="Mito_Enoyl-ACP_Reductase"/>
</dbReference>
<name>A0A0C2G5E0_9BILA</name>
<protein>
    <recommendedName>
        <fullName evidence="5">Alcohol dehydrogenase-like C-terminal domain-containing protein</fullName>
    </recommendedName>
</protein>
<proteinExistence type="predicted"/>
<reference evidence="3 4" key="1">
    <citation type="submission" date="2013-12" db="EMBL/GenBank/DDBJ databases">
        <title>Draft genome of the parsitic nematode Ancylostoma duodenale.</title>
        <authorList>
            <person name="Mitreva M."/>
        </authorList>
    </citation>
    <scope>NUCLEOTIDE SEQUENCE [LARGE SCALE GENOMIC DNA]</scope>
    <source>
        <strain evidence="3 4">Zhejiang</strain>
    </source>
</reference>
<dbReference type="GO" id="GO:0006631">
    <property type="term" value="P:fatty acid metabolic process"/>
    <property type="evidence" value="ECO:0007669"/>
    <property type="project" value="TreeGrafter"/>
</dbReference>
<evidence type="ECO:0000313" key="4">
    <source>
        <dbReference type="Proteomes" id="UP000054047"/>
    </source>
</evidence>
<evidence type="ECO:0008006" key="5">
    <source>
        <dbReference type="Google" id="ProtNLM"/>
    </source>
</evidence>
<keyword evidence="1" id="KW-0521">NADP</keyword>
<dbReference type="GO" id="GO:0005739">
    <property type="term" value="C:mitochondrion"/>
    <property type="evidence" value="ECO:0007669"/>
    <property type="project" value="TreeGrafter"/>
</dbReference>
<keyword evidence="2" id="KW-0560">Oxidoreductase</keyword>
<dbReference type="Proteomes" id="UP000054047">
    <property type="component" value="Unassembled WGS sequence"/>
</dbReference>
<dbReference type="OrthoDB" id="7482721at2759"/>
<accession>A0A0C2G5E0</accession>
<keyword evidence="4" id="KW-1185">Reference proteome</keyword>
<dbReference type="EMBL" id="KN744052">
    <property type="protein sequence ID" value="KIH52281.1"/>
    <property type="molecule type" value="Genomic_DNA"/>
</dbReference>
<organism evidence="3 4">
    <name type="scientific">Ancylostoma duodenale</name>
    <dbReference type="NCBI Taxonomy" id="51022"/>
    <lineage>
        <taxon>Eukaryota</taxon>
        <taxon>Metazoa</taxon>
        <taxon>Ecdysozoa</taxon>
        <taxon>Nematoda</taxon>
        <taxon>Chromadorea</taxon>
        <taxon>Rhabditida</taxon>
        <taxon>Rhabditina</taxon>
        <taxon>Rhabditomorpha</taxon>
        <taxon>Strongyloidea</taxon>
        <taxon>Ancylostomatidae</taxon>
        <taxon>Ancylostomatinae</taxon>
        <taxon>Ancylostoma</taxon>
    </lineage>
</organism>
<sequence>MAPLVNELKSLGANEVITEDQLLKEYRGKIKDVRLALNCVGGKSALLLASTLGFRGCMVTYGGMSKQPLQVFFVGTRQIEDRRLNCRNHKCKLTNSKICVNQSMNTEHSYLT</sequence>
<dbReference type="AlphaFoldDB" id="A0A0C2G5E0"/>
<dbReference type="PANTHER" id="PTHR43981:SF2">
    <property type="entry name" value="ENOYL-[ACYL-CARRIER-PROTEIN] REDUCTASE, MITOCHONDRIAL"/>
    <property type="match status" value="1"/>
</dbReference>
<dbReference type="SUPFAM" id="SSF51735">
    <property type="entry name" value="NAD(P)-binding Rossmann-fold domains"/>
    <property type="match status" value="1"/>
</dbReference>
<evidence type="ECO:0000256" key="1">
    <source>
        <dbReference type="ARBA" id="ARBA00022857"/>
    </source>
</evidence>
<dbReference type="InterPro" id="IPR036291">
    <property type="entry name" value="NAD(P)-bd_dom_sf"/>
</dbReference>
<evidence type="ECO:0000256" key="2">
    <source>
        <dbReference type="ARBA" id="ARBA00023002"/>
    </source>
</evidence>
<evidence type="ECO:0000313" key="3">
    <source>
        <dbReference type="EMBL" id="KIH52281.1"/>
    </source>
</evidence>
<gene>
    <name evidence="3" type="ORF">ANCDUO_17619</name>
</gene>
<dbReference type="PANTHER" id="PTHR43981">
    <property type="entry name" value="ENOYL-[ACYL-CARRIER-PROTEIN] REDUCTASE, MITOCHONDRIAL"/>
    <property type="match status" value="1"/>
</dbReference>
<dbReference type="GO" id="GO:0016491">
    <property type="term" value="F:oxidoreductase activity"/>
    <property type="evidence" value="ECO:0007669"/>
    <property type="project" value="UniProtKB-KW"/>
</dbReference>